<dbReference type="Proteomes" id="UP000184465">
    <property type="component" value="Unassembled WGS sequence"/>
</dbReference>
<evidence type="ECO:0000256" key="10">
    <source>
        <dbReference type="ARBA" id="ARBA00022842"/>
    </source>
</evidence>
<keyword evidence="11 15" id="KW-0057">Aromatic amino acid biosynthesis</keyword>
<keyword evidence="9 15" id="KW-0822">Tryptophan biosynthesis</keyword>
<dbReference type="InterPro" id="IPR015890">
    <property type="entry name" value="Chorismate_C"/>
</dbReference>
<evidence type="ECO:0000256" key="8">
    <source>
        <dbReference type="ARBA" id="ARBA00022723"/>
    </source>
</evidence>
<dbReference type="GO" id="GO:0004049">
    <property type="term" value="F:anthranilate synthase activity"/>
    <property type="evidence" value="ECO:0007669"/>
    <property type="project" value="UniProtKB-EC"/>
</dbReference>
<evidence type="ECO:0000256" key="13">
    <source>
        <dbReference type="ARBA" id="ARBA00025634"/>
    </source>
</evidence>
<sequence length="490" mass="55455">MSHNDFGKIKQIFKSSKLLVLSTEIIEAIETPISLFKKLCNNEKSYLLESVKTIDKWGRYSYIGRNPFIEVKGYADKVYIYKENQIIEKTGKPLGIIKSLIEEYKMPLINNMPDFIGGAVGYIGYDIIRSYEKLNNINPDNIKMPDIHLLFMEEMIVYDHLKEKIIIIVNLPISSNAKSVYETASNRLQKIKNEILSSRYILNDNQKTKSREFNYKSNESKNGFMKKVLHAKKYIKAGDIFQVVLSQRLQVETDVNPFNVYKTLRTLNPSPYMFYIDFQDYHLVGSSPEILVKVKGDIIETCPIAGTRPRGKTPKEDAKLADELLNDEKELAEHLMLVDLSRNDIGKISEFGTVNLTNYMEIKKYSHVMHIVSNVTGKLKEDYDMFDALISCLPAGTVSGAPKIRAMEIIGELENLKRGVYAGAVGYIGLNGNMDTCIAIRTIVFKNNKAFIQAGAGIVADSDPESEYFETLRKAKALMEAIKITGEGLA</sequence>
<evidence type="ECO:0000256" key="15">
    <source>
        <dbReference type="RuleBase" id="RU364045"/>
    </source>
</evidence>
<evidence type="ECO:0000256" key="3">
    <source>
        <dbReference type="ARBA" id="ARBA00009562"/>
    </source>
</evidence>
<feature type="domain" description="Anthranilate synthase component I N-terminal" evidence="17">
    <location>
        <begin position="29"/>
        <end position="166"/>
    </location>
</feature>
<comment type="subunit">
    <text evidence="4 15">Heterotetramer consisting of two non-identical subunits: a beta subunit (TrpG) and a large alpha subunit (TrpE).</text>
</comment>
<evidence type="ECO:0000313" key="18">
    <source>
        <dbReference type="EMBL" id="SHK32359.1"/>
    </source>
</evidence>
<evidence type="ECO:0000256" key="6">
    <source>
        <dbReference type="ARBA" id="ARBA00020653"/>
    </source>
</evidence>
<dbReference type="PANTHER" id="PTHR11236:SF48">
    <property type="entry name" value="ISOCHORISMATE SYNTHASE MENF"/>
    <property type="match status" value="1"/>
</dbReference>
<accession>A0A1M6RIV4</accession>
<dbReference type="UniPathway" id="UPA00035">
    <property type="reaction ID" value="UER00040"/>
</dbReference>
<dbReference type="OrthoDB" id="9803598at2"/>
<evidence type="ECO:0000259" key="17">
    <source>
        <dbReference type="Pfam" id="PF04715"/>
    </source>
</evidence>
<feature type="domain" description="Chorismate-utilising enzyme C-terminal" evidence="16">
    <location>
        <begin position="221"/>
        <end position="474"/>
    </location>
</feature>
<evidence type="ECO:0000256" key="5">
    <source>
        <dbReference type="ARBA" id="ARBA00012266"/>
    </source>
</evidence>
<dbReference type="EC" id="4.1.3.27" evidence="5 15"/>
<dbReference type="InterPro" id="IPR019999">
    <property type="entry name" value="Anth_synth_I-like"/>
</dbReference>
<protein>
    <recommendedName>
        <fullName evidence="6 15">Anthranilate synthase component 1</fullName>
        <ecNumber evidence="5 15">4.1.3.27</ecNumber>
    </recommendedName>
</protein>
<keyword evidence="19" id="KW-1185">Reference proteome</keyword>
<dbReference type="PRINTS" id="PR00095">
    <property type="entry name" value="ANTSNTHASEI"/>
</dbReference>
<evidence type="ECO:0000256" key="2">
    <source>
        <dbReference type="ARBA" id="ARBA00004873"/>
    </source>
</evidence>
<dbReference type="Pfam" id="PF04715">
    <property type="entry name" value="Anth_synt_I_N"/>
    <property type="match status" value="1"/>
</dbReference>
<gene>
    <name evidence="15" type="primary">trpE</name>
    <name evidence="18" type="ORF">SAMN02745912_02982</name>
</gene>
<evidence type="ECO:0000256" key="7">
    <source>
        <dbReference type="ARBA" id="ARBA00022605"/>
    </source>
</evidence>
<evidence type="ECO:0000256" key="1">
    <source>
        <dbReference type="ARBA" id="ARBA00001946"/>
    </source>
</evidence>
<evidence type="ECO:0000256" key="14">
    <source>
        <dbReference type="ARBA" id="ARBA00047683"/>
    </source>
</evidence>
<evidence type="ECO:0000256" key="9">
    <source>
        <dbReference type="ARBA" id="ARBA00022822"/>
    </source>
</evidence>
<evidence type="ECO:0000259" key="16">
    <source>
        <dbReference type="Pfam" id="PF00425"/>
    </source>
</evidence>
<proteinExistence type="inferred from homology"/>
<dbReference type="NCBIfam" id="TIGR00564">
    <property type="entry name" value="trpE_most"/>
    <property type="match status" value="1"/>
</dbReference>
<comment type="function">
    <text evidence="13 15">Part of a heterotetrameric complex that catalyzes the two-step biosynthesis of anthranilate, an intermediate in the biosynthesis of L-tryptophan. In the first step, the glutamine-binding beta subunit (TrpG) of anthranilate synthase (AS) provides the glutamine amidotransferase activity which generates ammonia as a substrate that, along with chorismate, is used in the second step, catalyzed by the large alpha subunit of AS (TrpE) to produce anthranilate. In the absence of TrpG, TrpE can synthesize anthranilate directly from chorismate and high concentrations of ammonia.</text>
</comment>
<keyword evidence="12 15" id="KW-0456">Lyase</keyword>
<evidence type="ECO:0000256" key="4">
    <source>
        <dbReference type="ARBA" id="ARBA00011575"/>
    </source>
</evidence>
<dbReference type="STRING" id="1121301.SAMN02745912_02982"/>
<keyword evidence="7 15" id="KW-0028">Amino-acid biosynthesis</keyword>
<dbReference type="AlphaFoldDB" id="A0A1M6RIV4"/>
<comment type="similarity">
    <text evidence="3 15">Belongs to the anthranilate synthase component I family.</text>
</comment>
<organism evidence="18 19">
    <name type="scientific">Paramaledivibacter caminithermalis (strain DSM 15212 / CIP 107654 / DViRD3)</name>
    <name type="common">Clostridium caminithermale</name>
    <dbReference type="NCBI Taxonomy" id="1121301"/>
    <lineage>
        <taxon>Bacteria</taxon>
        <taxon>Bacillati</taxon>
        <taxon>Bacillota</taxon>
        <taxon>Clostridia</taxon>
        <taxon>Peptostreptococcales</taxon>
        <taxon>Caminicellaceae</taxon>
        <taxon>Paramaledivibacter</taxon>
    </lineage>
</organism>
<keyword evidence="10 15" id="KW-0460">Magnesium</keyword>
<dbReference type="SUPFAM" id="SSF56322">
    <property type="entry name" value="ADC synthase"/>
    <property type="match status" value="1"/>
</dbReference>
<dbReference type="Gene3D" id="3.60.120.10">
    <property type="entry name" value="Anthranilate synthase"/>
    <property type="match status" value="1"/>
</dbReference>
<comment type="pathway">
    <text evidence="2 15">Amino-acid biosynthesis; L-tryptophan biosynthesis; L-tryptophan from chorismate: step 1/5.</text>
</comment>
<dbReference type="InterPro" id="IPR005801">
    <property type="entry name" value="ADC_synthase"/>
</dbReference>
<reference evidence="18 19" key="1">
    <citation type="submission" date="2016-11" db="EMBL/GenBank/DDBJ databases">
        <authorList>
            <person name="Jaros S."/>
            <person name="Januszkiewicz K."/>
            <person name="Wedrychowicz H."/>
        </authorList>
    </citation>
    <scope>NUCLEOTIDE SEQUENCE [LARGE SCALE GENOMIC DNA]</scope>
    <source>
        <strain evidence="18 19">DSM 15212</strain>
    </source>
</reference>
<evidence type="ECO:0000313" key="19">
    <source>
        <dbReference type="Proteomes" id="UP000184465"/>
    </source>
</evidence>
<keyword evidence="8 15" id="KW-0479">Metal-binding</keyword>
<dbReference type="GO" id="GO:0000162">
    <property type="term" value="P:L-tryptophan biosynthetic process"/>
    <property type="evidence" value="ECO:0007669"/>
    <property type="project" value="UniProtKB-UniPathway"/>
</dbReference>
<comment type="catalytic activity">
    <reaction evidence="14 15">
        <text>chorismate + L-glutamine = anthranilate + pyruvate + L-glutamate + H(+)</text>
        <dbReference type="Rhea" id="RHEA:21732"/>
        <dbReference type="ChEBI" id="CHEBI:15361"/>
        <dbReference type="ChEBI" id="CHEBI:15378"/>
        <dbReference type="ChEBI" id="CHEBI:16567"/>
        <dbReference type="ChEBI" id="CHEBI:29748"/>
        <dbReference type="ChEBI" id="CHEBI:29985"/>
        <dbReference type="ChEBI" id="CHEBI:58359"/>
        <dbReference type="EC" id="4.1.3.27"/>
    </reaction>
</comment>
<dbReference type="InterPro" id="IPR006805">
    <property type="entry name" value="Anth_synth_I_N"/>
</dbReference>
<dbReference type="GO" id="GO:0046872">
    <property type="term" value="F:metal ion binding"/>
    <property type="evidence" value="ECO:0007669"/>
    <property type="project" value="UniProtKB-KW"/>
</dbReference>
<dbReference type="EMBL" id="FRAG01000047">
    <property type="protein sequence ID" value="SHK32359.1"/>
    <property type="molecule type" value="Genomic_DNA"/>
</dbReference>
<dbReference type="RefSeq" id="WP_073151800.1">
    <property type="nucleotide sequence ID" value="NZ_FRAG01000047.1"/>
</dbReference>
<evidence type="ECO:0000256" key="12">
    <source>
        <dbReference type="ARBA" id="ARBA00023239"/>
    </source>
</evidence>
<name>A0A1M6RIV4_PARC5</name>
<comment type="cofactor">
    <cofactor evidence="1 15">
        <name>Mg(2+)</name>
        <dbReference type="ChEBI" id="CHEBI:18420"/>
    </cofactor>
</comment>
<dbReference type="Pfam" id="PF00425">
    <property type="entry name" value="Chorismate_bind"/>
    <property type="match status" value="1"/>
</dbReference>
<dbReference type="PANTHER" id="PTHR11236">
    <property type="entry name" value="AMINOBENZOATE/ANTHRANILATE SYNTHASE"/>
    <property type="match status" value="1"/>
</dbReference>
<evidence type="ECO:0000256" key="11">
    <source>
        <dbReference type="ARBA" id="ARBA00023141"/>
    </source>
</evidence>
<dbReference type="InterPro" id="IPR005256">
    <property type="entry name" value="Anth_synth_I_PabB"/>
</dbReference>